<dbReference type="RefSeq" id="WP_139571165.1">
    <property type="nucleotide sequence ID" value="NZ_JARBEW010000017.1"/>
</dbReference>
<protein>
    <submittedName>
        <fullName evidence="2">RNA-binding protein</fullName>
    </submittedName>
</protein>
<evidence type="ECO:0000313" key="2">
    <source>
        <dbReference type="EMBL" id="TNK90135.1"/>
    </source>
</evidence>
<dbReference type="Pfam" id="PF04266">
    <property type="entry name" value="ASCH"/>
    <property type="match status" value="1"/>
</dbReference>
<gene>
    <name evidence="2" type="ORF">DID87_05225</name>
</gene>
<dbReference type="EMBL" id="QFCR01000016">
    <property type="protein sequence ID" value="TNK90135.1"/>
    <property type="molecule type" value="Genomic_DNA"/>
</dbReference>
<evidence type="ECO:0000259" key="1">
    <source>
        <dbReference type="SMART" id="SM01022"/>
    </source>
</evidence>
<dbReference type="Gene3D" id="3.10.400.10">
    <property type="entry name" value="Sulfate adenylyltransferase"/>
    <property type="match status" value="1"/>
</dbReference>
<evidence type="ECO:0000313" key="3">
    <source>
        <dbReference type="Proteomes" id="UP000313312"/>
    </source>
</evidence>
<accession>A0A5C4TJ92</accession>
<dbReference type="InterPro" id="IPR009326">
    <property type="entry name" value="DUF984"/>
</dbReference>
<dbReference type="AlphaFoldDB" id="A0A5C4TJ92"/>
<dbReference type="CDD" id="cd06553">
    <property type="entry name" value="ASCH_Ef3133_like"/>
    <property type="match status" value="1"/>
</dbReference>
<organism evidence="2 3">
    <name type="scientific">Fructilactobacillus sanfranciscensis</name>
    <name type="common">Lactobacillus sanfranciscensis</name>
    <dbReference type="NCBI Taxonomy" id="1625"/>
    <lineage>
        <taxon>Bacteria</taxon>
        <taxon>Bacillati</taxon>
        <taxon>Bacillota</taxon>
        <taxon>Bacilli</taxon>
        <taxon>Lactobacillales</taxon>
        <taxon>Lactobacillaceae</taxon>
        <taxon>Fructilactobacillus</taxon>
    </lineage>
</organism>
<dbReference type="InterPro" id="IPR015947">
    <property type="entry name" value="PUA-like_sf"/>
</dbReference>
<dbReference type="Proteomes" id="UP000313312">
    <property type="component" value="Unassembled WGS sequence"/>
</dbReference>
<dbReference type="InterPro" id="IPR007374">
    <property type="entry name" value="ASCH_domain"/>
</dbReference>
<dbReference type="PIRSF" id="PIRSF021320">
    <property type="entry name" value="DUF984"/>
    <property type="match status" value="1"/>
</dbReference>
<dbReference type="SMART" id="SM01022">
    <property type="entry name" value="ASCH"/>
    <property type="match status" value="1"/>
</dbReference>
<dbReference type="SUPFAM" id="SSF88697">
    <property type="entry name" value="PUA domain-like"/>
    <property type="match status" value="1"/>
</dbReference>
<sequence length="146" mass="16325">MSPKQFFQQAQAEHVIPNTAELQSSFQFGVEADELAKLILTGKKTAPTSQYVQGEDNLPGKKAYDVILDSQDQPVCIIQNDQVSVVNYLDVDEQHAFAEGEGDRTLASWRKAHDEFFTEECKSEGTTFDPATAKVALEKFHLVYPK</sequence>
<reference evidence="2 3" key="1">
    <citation type="submission" date="2018-05" db="EMBL/GenBank/DDBJ databases">
        <title>Lactobacillus sanfranciscensis Ah4 draft denome sequence.</title>
        <authorList>
            <person name="Zhang G."/>
        </authorList>
    </citation>
    <scope>NUCLEOTIDE SEQUENCE [LARGE SCALE GENOMIC DNA]</scope>
    <source>
        <strain evidence="2 3">Ah4</strain>
    </source>
</reference>
<feature type="domain" description="ASCH" evidence="1">
    <location>
        <begin position="26"/>
        <end position="144"/>
    </location>
</feature>
<dbReference type="PANTHER" id="PTHR39203">
    <property type="entry name" value="CYTOPLASMIC PROTEIN-RELATED"/>
    <property type="match status" value="1"/>
</dbReference>
<dbReference type="PANTHER" id="PTHR39203:SF1">
    <property type="entry name" value="CYTOPLASMIC PROTEIN"/>
    <property type="match status" value="1"/>
</dbReference>
<comment type="caution">
    <text evidence="2">The sequence shown here is derived from an EMBL/GenBank/DDBJ whole genome shotgun (WGS) entry which is preliminary data.</text>
</comment>
<proteinExistence type="predicted"/>
<name>A0A5C4TJ92_FRUSA</name>